<feature type="domain" description="Putative plant transposon protein" evidence="2">
    <location>
        <begin position="72"/>
        <end position="217"/>
    </location>
</feature>
<proteinExistence type="predicted"/>
<gene>
    <name evidence="3" type="ORF">HAX54_027589</name>
</gene>
<evidence type="ECO:0000259" key="2">
    <source>
        <dbReference type="Pfam" id="PF20167"/>
    </source>
</evidence>
<dbReference type="EMBL" id="JACEIK010003355">
    <property type="protein sequence ID" value="MCD9641414.1"/>
    <property type="molecule type" value="Genomic_DNA"/>
</dbReference>
<feature type="compositionally biased region" description="Polar residues" evidence="1">
    <location>
        <begin position="1"/>
        <end position="12"/>
    </location>
</feature>
<evidence type="ECO:0000313" key="3">
    <source>
        <dbReference type="EMBL" id="MCD9641414.1"/>
    </source>
</evidence>
<dbReference type="Pfam" id="PF20167">
    <property type="entry name" value="Transposase_32"/>
    <property type="match status" value="1"/>
</dbReference>
<dbReference type="Proteomes" id="UP000823775">
    <property type="component" value="Unassembled WGS sequence"/>
</dbReference>
<evidence type="ECO:0000256" key="1">
    <source>
        <dbReference type="SAM" id="MobiDB-lite"/>
    </source>
</evidence>
<dbReference type="InterPro" id="IPR046796">
    <property type="entry name" value="Transposase_32_dom"/>
</dbReference>
<accession>A0ABS8V3K7</accession>
<feature type="non-terminal residue" evidence="3">
    <location>
        <position position="1"/>
    </location>
</feature>
<keyword evidence="4" id="KW-1185">Reference proteome</keyword>
<organism evidence="3 4">
    <name type="scientific">Datura stramonium</name>
    <name type="common">Jimsonweed</name>
    <name type="synonym">Common thornapple</name>
    <dbReference type="NCBI Taxonomy" id="4076"/>
    <lineage>
        <taxon>Eukaryota</taxon>
        <taxon>Viridiplantae</taxon>
        <taxon>Streptophyta</taxon>
        <taxon>Embryophyta</taxon>
        <taxon>Tracheophyta</taxon>
        <taxon>Spermatophyta</taxon>
        <taxon>Magnoliopsida</taxon>
        <taxon>eudicotyledons</taxon>
        <taxon>Gunneridae</taxon>
        <taxon>Pentapetalae</taxon>
        <taxon>asterids</taxon>
        <taxon>lamiids</taxon>
        <taxon>Solanales</taxon>
        <taxon>Solanaceae</taxon>
        <taxon>Solanoideae</taxon>
        <taxon>Datureae</taxon>
        <taxon>Datura</taxon>
    </lineage>
</organism>
<reference evidence="3 4" key="1">
    <citation type="journal article" date="2021" name="BMC Genomics">
        <title>Datura genome reveals duplications of psychoactive alkaloid biosynthetic genes and high mutation rate following tissue culture.</title>
        <authorList>
            <person name="Rajewski A."/>
            <person name="Carter-House D."/>
            <person name="Stajich J."/>
            <person name="Litt A."/>
        </authorList>
    </citation>
    <scope>NUCLEOTIDE SEQUENCE [LARGE SCALE GENOMIC DNA]</scope>
    <source>
        <strain evidence="3">AR-01</strain>
    </source>
</reference>
<feature type="compositionally biased region" description="Basic and acidic residues" evidence="1">
    <location>
        <begin position="13"/>
        <end position="43"/>
    </location>
</feature>
<name>A0ABS8V3K7_DATST</name>
<feature type="region of interest" description="Disordered" evidence="1">
    <location>
        <begin position="1"/>
        <end position="43"/>
    </location>
</feature>
<comment type="caution">
    <text evidence="3">The sequence shown here is derived from an EMBL/GenBank/DDBJ whole genome shotgun (WGS) entry which is preliminary data.</text>
</comment>
<sequence>MTSQRSSPTRASKQSDPKDKGEALHTMKKDKERQAELRRKRGEDALRFNNIPGMKENFFEWKQNKNFNEEKFYASRGTTQKHQKATGPLRSRPCLEKVKVRAIQVYCSSKAIKMAYFDDDNAEATDYLAKLENMNNYYTWITSLIAASTLAWATEGGQIFKSDLNIQIKHWLGFVYFRSTLSKNYNEIPIAQAILIACIMAGVHINTRDIIEIEIRDQTQ</sequence>
<evidence type="ECO:0000313" key="4">
    <source>
        <dbReference type="Proteomes" id="UP000823775"/>
    </source>
</evidence>
<protein>
    <recommendedName>
        <fullName evidence="2">Putative plant transposon protein domain-containing protein</fullName>
    </recommendedName>
</protein>